<sequence>MENMLFNNGSLYGPMFSSGSITEHHSPLPPVSQFSHQISIHQQESPNEQQHTQQIASSSTLHQMQSAVTPYTVANHKTFAFFDAHDDRTPSPPTSDRSSPANGIAAPNFIYRGFSGRSFSCSNGMYE</sequence>
<dbReference type="Proteomes" id="UP001196413">
    <property type="component" value="Unassembled WGS sequence"/>
</dbReference>
<dbReference type="AlphaFoldDB" id="A0AAD5QHB4"/>
<feature type="compositionally biased region" description="Low complexity" evidence="1">
    <location>
        <begin position="32"/>
        <end position="45"/>
    </location>
</feature>
<reference evidence="2" key="1">
    <citation type="submission" date="2021-06" db="EMBL/GenBank/DDBJ databases">
        <title>Parelaphostrongylus tenuis whole genome reference sequence.</title>
        <authorList>
            <person name="Garwood T.J."/>
            <person name="Larsen P.A."/>
            <person name="Fountain-Jones N.M."/>
            <person name="Garbe J.R."/>
            <person name="Macchietto M.G."/>
            <person name="Kania S.A."/>
            <person name="Gerhold R.W."/>
            <person name="Richards J.E."/>
            <person name="Wolf T.M."/>
        </authorList>
    </citation>
    <scope>NUCLEOTIDE SEQUENCE</scope>
    <source>
        <strain evidence="2">MNPRO001-30</strain>
        <tissue evidence="2">Meninges</tissue>
    </source>
</reference>
<dbReference type="EMBL" id="JAHQIW010000703">
    <property type="protein sequence ID" value="KAJ1349614.1"/>
    <property type="molecule type" value="Genomic_DNA"/>
</dbReference>
<evidence type="ECO:0000313" key="3">
    <source>
        <dbReference type="Proteomes" id="UP001196413"/>
    </source>
</evidence>
<feature type="region of interest" description="Disordered" evidence="1">
    <location>
        <begin position="22"/>
        <end position="63"/>
    </location>
</feature>
<feature type="region of interest" description="Disordered" evidence="1">
    <location>
        <begin position="83"/>
        <end position="103"/>
    </location>
</feature>
<keyword evidence="3" id="KW-1185">Reference proteome</keyword>
<comment type="caution">
    <text evidence="2">The sequence shown here is derived from an EMBL/GenBank/DDBJ whole genome shotgun (WGS) entry which is preliminary data.</text>
</comment>
<protein>
    <submittedName>
        <fullName evidence="2">Uncharacterized protein</fullName>
    </submittedName>
</protein>
<name>A0AAD5QHB4_PARTN</name>
<proteinExistence type="predicted"/>
<accession>A0AAD5QHB4</accession>
<organism evidence="2 3">
    <name type="scientific">Parelaphostrongylus tenuis</name>
    <name type="common">Meningeal worm</name>
    <dbReference type="NCBI Taxonomy" id="148309"/>
    <lineage>
        <taxon>Eukaryota</taxon>
        <taxon>Metazoa</taxon>
        <taxon>Ecdysozoa</taxon>
        <taxon>Nematoda</taxon>
        <taxon>Chromadorea</taxon>
        <taxon>Rhabditida</taxon>
        <taxon>Rhabditina</taxon>
        <taxon>Rhabditomorpha</taxon>
        <taxon>Strongyloidea</taxon>
        <taxon>Metastrongylidae</taxon>
        <taxon>Parelaphostrongylus</taxon>
    </lineage>
</organism>
<feature type="compositionally biased region" description="Polar residues" evidence="1">
    <location>
        <begin position="46"/>
        <end position="63"/>
    </location>
</feature>
<evidence type="ECO:0000313" key="2">
    <source>
        <dbReference type="EMBL" id="KAJ1349614.1"/>
    </source>
</evidence>
<evidence type="ECO:0000256" key="1">
    <source>
        <dbReference type="SAM" id="MobiDB-lite"/>
    </source>
</evidence>
<gene>
    <name evidence="2" type="ORF">KIN20_005208</name>
</gene>